<evidence type="ECO:0000313" key="2">
    <source>
        <dbReference type="Proteomes" id="UP000294914"/>
    </source>
</evidence>
<dbReference type="Pfam" id="PF10636">
    <property type="entry name" value="hemP"/>
    <property type="match status" value="1"/>
</dbReference>
<dbReference type="RefSeq" id="WP_134084136.1">
    <property type="nucleotide sequence ID" value="NZ_SOQX01000005.1"/>
</dbReference>
<comment type="caution">
    <text evidence="1">The sequence shown here is derived from an EMBL/GenBank/DDBJ whole genome shotgun (WGS) entry which is preliminary data.</text>
</comment>
<keyword evidence="2" id="KW-1185">Reference proteome</keyword>
<reference evidence="1 2" key="1">
    <citation type="submission" date="2019-03" db="EMBL/GenBank/DDBJ databases">
        <title>Genomic Encyclopedia of Type Strains, Phase IV (KMG-IV): sequencing the most valuable type-strain genomes for metagenomic binning, comparative biology and taxonomic classification.</title>
        <authorList>
            <person name="Goeker M."/>
        </authorList>
    </citation>
    <scope>NUCLEOTIDE SEQUENCE [LARGE SCALE GENOMIC DNA]</scope>
    <source>
        <strain evidence="1 2">DSM 16326</strain>
    </source>
</reference>
<organism evidence="1 2">
    <name type="scientific">Thiohalophilus thiocyanatoxydans</name>
    <dbReference type="NCBI Taxonomy" id="381308"/>
    <lineage>
        <taxon>Bacteria</taxon>
        <taxon>Pseudomonadati</taxon>
        <taxon>Pseudomonadota</taxon>
        <taxon>Gammaproteobacteria</taxon>
        <taxon>Thiohalomonadales</taxon>
        <taxon>Thiohalophilaceae</taxon>
        <taxon>Thiohalophilus</taxon>
    </lineage>
</organism>
<accession>A0A4V3H3T3</accession>
<dbReference type="OrthoDB" id="7870498at2"/>
<dbReference type="Gene3D" id="2.10.70.10">
    <property type="entry name" value="Complement Module, domain 1"/>
    <property type="match status" value="1"/>
</dbReference>
<proteinExistence type="predicted"/>
<protein>
    <submittedName>
        <fullName evidence="1">Hemin uptake protein HemP</fullName>
    </submittedName>
</protein>
<evidence type="ECO:0000313" key="1">
    <source>
        <dbReference type="EMBL" id="TDY00535.1"/>
    </source>
</evidence>
<sequence>MNEKRQTDRNVPTGTVGDPGVRLVSSEALLPAGRTLHIEHRGEIYMLRKTRSGKLILTK</sequence>
<dbReference type="AlphaFoldDB" id="A0A4V3H3T3"/>
<name>A0A4V3H3T3_9GAMM</name>
<dbReference type="Proteomes" id="UP000294914">
    <property type="component" value="Unassembled WGS sequence"/>
</dbReference>
<dbReference type="InterPro" id="IPR019600">
    <property type="entry name" value="Hemin_uptake_protein_HemP"/>
</dbReference>
<dbReference type="EMBL" id="SOQX01000005">
    <property type="protein sequence ID" value="TDY00535.1"/>
    <property type="molecule type" value="Genomic_DNA"/>
</dbReference>
<gene>
    <name evidence="1" type="ORF">EDC23_2038</name>
</gene>